<feature type="compositionally biased region" description="Polar residues" evidence="6">
    <location>
        <begin position="338"/>
        <end position="350"/>
    </location>
</feature>
<dbReference type="PROSITE" id="PS51782">
    <property type="entry name" value="LYSM"/>
    <property type="match status" value="1"/>
</dbReference>
<feature type="domain" description="LysM" evidence="7">
    <location>
        <begin position="77"/>
        <end position="120"/>
    </location>
</feature>
<dbReference type="PANTHER" id="PTHR23354">
    <property type="entry name" value="NUCLEOLAR PROTEIN 7/ESTROGEN RECEPTOR COACTIVATOR-RELATED"/>
    <property type="match status" value="1"/>
</dbReference>
<dbReference type="SUPFAM" id="SSF54106">
    <property type="entry name" value="LysM domain"/>
    <property type="match status" value="1"/>
</dbReference>
<feature type="region of interest" description="Disordered" evidence="6">
    <location>
        <begin position="52"/>
        <end position="75"/>
    </location>
</feature>
<sequence>MEYILSLTGSGARVVRDAISQRLWPGSGQEAVHVQPHYTGTTHNTVPVYCETDTGQKKTPEKKDGRRMSFQRPKGTIEYSVESRDTLNSIALKFDTTPNELVQLNKLFSRAVVPGQVLYVPDPEYVSSVGSSPSLSPISPLSPTSSEADLEKVTDSDGPPKPEVVHPPVFSALRQSRVVSSTSEEEEALTEKFLKINCKYITDGKGAVSGVLLVTPNNIMFDPHRMDPLVQAHGCEEYGIMCPLEEVQSAAVYKEITDPKIRETVPDDLEPLPAERHPSQQKDPEYRLRESGANDSGSTAPRSTEGSISEDVFTETELSPIREEEQTSNENLHLDKSSGASTESVQTVTQAKDLLAPGSTQGPVNQLAEPPAAKAEDNPPDTATENNSKSPMGSKQHSVEKPPSTPTTTSSSTSQAQGPSSSSFHPGSQSSATRGATDTTTVSASPQGDANEGTDVSKADTMQQGKEENLEETHKGSAQNSAEGIGSMERRKHCSHKFLCLRVGKPMKKTFVSNASASMQQYAQLGKKHEYWFAVPQERSDHLYVFFMQWSPDMYGEGVRGMGQEPGFMVVKKNEVSEMDKGKPITDLNVKEWEVVSLTEYHRRIDALNSEDLRSLCKRLQITTKEEVNSKHGTSIKTDMEPETFKPNLREPSDLLEADQIEKLAKNLPPRTIGYPWTLAFGTSKHGMSIKTLYRTMQGQDTPVLMVIKDSDGQVFGALASEPFKVSDGFYGTGETFLFTFNPEFEVYKWTGDNMFFIKGDTDSLAFGGGSGEFGLWLDGDLYHGRSHSCKTFGNPMLSKKEDFYVQDIEIWAFE</sequence>
<feature type="compositionally biased region" description="Basic and acidic residues" evidence="6">
    <location>
        <begin position="465"/>
        <end position="475"/>
    </location>
</feature>
<feature type="compositionally biased region" description="Basic and acidic residues" evidence="6">
    <location>
        <begin position="54"/>
        <end position="67"/>
    </location>
</feature>
<dbReference type="Pfam" id="PF01476">
    <property type="entry name" value="LysM"/>
    <property type="match status" value="1"/>
</dbReference>
<dbReference type="InterPro" id="IPR018392">
    <property type="entry name" value="LysM"/>
</dbReference>
<feature type="compositionally biased region" description="Basic and acidic residues" evidence="6">
    <location>
        <begin position="273"/>
        <end position="292"/>
    </location>
</feature>
<dbReference type="Gene3D" id="3.10.350.10">
    <property type="entry name" value="LysM domain"/>
    <property type="match status" value="1"/>
</dbReference>
<organism evidence="9 10">
    <name type="scientific">Echeneis naucrates</name>
    <name type="common">Live sharksucker</name>
    <dbReference type="NCBI Taxonomy" id="173247"/>
    <lineage>
        <taxon>Eukaryota</taxon>
        <taxon>Metazoa</taxon>
        <taxon>Chordata</taxon>
        <taxon>Craniata</taxon>
        <taxon>Vertebrata</taxon>
        <taxon>Euteleostomi</taxon>
        <taxon>Actinopterygii</taxon>
        <taxon>Neopterygii</taxon>
        <taxon>Teleostei</taxon>
        <taxon>Neoteleostei</taxon>
        <taxon>Acanthomorphata</taxon>
        <taxon>Carangaria</taxon>
        <taxon>Carangiformes</taxon>
        <taxon>Echeneidae</taxon>
        <taxon>Echeneis</taxon>
    </lineage>
</organism>
<dbReference type="Ensembl" id="ENSENLT00000020246.1">
    <property type="protein sequence ID" value="ENSENLP00000019530.1"/>
    <property type="gene ID" value="ENSENLG00000007830.1"/>
</dbReference>
<feature type="compositionally biased region" description="Low complexity" evidence="6">
    <location>
        <begin position="406"/>
        <end position="431"/>
    </location>
</feature>
<evidence type="ECO:0000313" key="9">
    <source>
        <dbReference type="Ensembl" id="ENSENLP00000019530.1"/>
    </source>
</evidence>
<dbReference type="AlphaFoldDB" id="A0A665UJL3"/>
<keyword evidence="3" id="KW-0496">Mitochondrion</keyword>
<dbReference type="GO" id="GO:0005739">
    <property type="term" value="C:mitochondrion"/>
    <property type="evidence" value="ECO:0007669"/>
    <property type="project" value="UniProtKB-SubCell"/>
</dbReference>
<evidence type="ECO:0000259" key="8">
    <source>
        <dbReference type="PROSITE" id="PS51886"/>
    </source>
</evidence>
<dbReference type="InterPro" id="IPR036779">
    <property type="entry name" value="LysM_dom_sf"/>
</dbReference>
<dbReference type="GO" id="GO:0006979">
    <property type="term" value="P:response to oxidative stress"/>
    <property type="evidence" value="ECO:0007669"/>
    <property type="project" value="TreeGrafter"/>
</dbReference>
<evidence type="ECO:0000256" key="5">
    <source>
        <dbReference type="ARBA" id="ARBA00040604"/>
    </source>
</evidence>
<dbReference type="FunFam" id="3.10.350.10:FF:000002">
    <property type="entry name" value="Oxidation resistance protein 1 isoform X1"/>
    <property type="match status" value="1"/>
</dbReference>
<evidence type="ECO:0000256" key="6">
    <source>
        <dbReference type="SAM" id="MobiDB-lite"/>
    </source>
</evidence>
<feature type="compositionally biased region" description="Polar residues" evidence="6">
    <location>
        <begin position="293"/>
        <end position="307"/>
    </location>
</feature>
<dbReference type="PROSITE" id="PS51886">
    <property type="entry name" value="TLDC"/>
    <property type="match status" value="1"/>
</dbReference>
<feature type="compositionally biased region" description="Polar residues" evidence="6">
    <location>
        <begin position="432"/>
        <end position="448"/>
    </location>
</feature>
<protein>
    <recommendedName>
        <fullName evidence="5">Oxidation resistance protein 1</fullName>
    </recommendedName>
</protein>
<evidence type="ECO:0000256" key="3">
    <source>
        <dbReference type="ARBA" id="ARBA00023128"/>
    </source>
</evidence>
<comment type="subcellular location">
    <subcellularLocation>
        <location evidence="1">Mitochondrion</location>
    </subcellularLocation>
</comment>
<feature type="compositionally biased region" description="Polar residues" evidence="6">
    <location>
        <begin position="381"/>
        <end position="396"/>
    </location>
</feature>
<feature type="region of interest" description="Disordered" evidence="6">
    <location>
        <begin position="262"/>
        <end position="489"/>
    </location>
</feature>
<feature type="domain" description="TLDc" evidence="8">
    <location>
        <begin position="654"/>
        <end position="815"/>
    </location>
</feature>
<comment type="similarity">
    <text evidence="2">Belongs to the OXR1 family.</text>
</comment>
<gene>
    <name evidence="9" type="primary">oxr1a</name>
</gene>
<reference evidence="9" key="1">
    <citation type="submission" date="2021-04" db="EMBL/GenBank/DDBJ databases">
        <authorList>
            <consortium name="Wellcome Sanger Institute Data Sharing"/>
        </authorList>
    </citation>
    <scope>NUCLEOTIDE SEQUENCE [LARGE SCALE GENOMIC DNA]</scope>
</reference>
<comment type="function">
    <text evidence="4">May be involved in protection from oxidative damage.</text>
</comment>
<dbReference type="SMART" id="SM00257">
    <property type="entry name" value="LysM"/>
    <property type="match status" value="1"/>
</dbReference>
<dbReference type="InterPro" id="IPR006571">
    <property type="entry name" value="TLDc_dom"/>
</dbReference>
<dbReference type="CDD" id="cd00118">
    <property type="entry name" value="LysM"/>
    <property type="match status" value="1"/>
</dbReference>
<name>A0A665UJL3_ECHNA</name>
<dbReference type="PANTHER" id="PTHR23354:SF69">
    <property type="entry name" value="OXIDATION RESISTANCE PROTEIN 1"/>
    <property type="match status" value="1"/>
</dbReference>
<keyword evidence="10" id="KW-1185">Reference proteome</keyword>
<feature type="region of interest" description="Disordered" evidence="6">
    <location>
        <begin position="129"/>
        <end position="166"/>
    </location>
</feature>
<feature type="compositionally biased region" description="Low complexity" evidence="6">
    <location>
        <begin position="129"/>
        <end position="146"/>
    </location>
</feature>
<evidence type="ECO:0000256" key="2">
    <source>
        <dbReference type="ARBA" id="ARBA00009540"/>
    </source>
</evidence>
<evidence type="ECO:0000256" key="4">
    <source>
        <dbReference type="ARBA" id="ARBA00037112"/>
    </source>
</evidence>
<feature type="compositionally biased region" description="Basic and acidic residues" evidence="6">
    <location>
        <begin position="149"/>
        <end position="164"/>
    </location>
</feature>
<evidence type="ECO:0000259" key="7">
    <source>
        <dbReference type="PROSITE" id="PS51782"/>
    </source>
</evidence>
<dbReference type="Proteomes" id="UP000472264">
    <property type="component" value="Chromosome 6"/>
</dbReference>
<reference evidence="9" key="2">
    <citation type="submission" date="2025-08" db="UniProtKB">
        <authorList>
            <consortium name="Ensembl"/>
        </authorList>
    </citation>
    <scope>IDENTIFICATION</scope>
</reference>
<reference evidence="9" key="3">
    <citation type="submission" date="2025-09" db="UniProtKB">
        <authorList>
            <consortium name="Ensembl"/>
        </authorList>
    </citation>
    <scope>IDENTIFICATION</scope>
</reference>
<dbReference type="GO" id="GO:0005634">
    <property type="term" value="C:nucleus"/>
    <property type="evidence" value="ECO:0007669"/>
    <property type="project" value="TreeGrafter"/>
</dbReference>
<dbReference type="SMART" id="SM00584">
    <property type="entry name" value="TLDc"/>
    <property type="match status" value="1"/>
</dbReference>
<evidence type="ECO:0000256" key="1">
    <source>
        <dbReference type="ARBA" id="ARBA00004173"/>
    </source>
</evidence>
<dbReference type="Pfam" id="PF07534">
    <property type="entry name" value="TLD"/>
    <property type="match status" value="1"/>
</dbReference>
<proteinExistence type="inferred from homology"/>
<evidence type="ECO:0000313" key="10">
    <source>
        <dbReference type="Proteomes" id="UP000472264"/>
    </source>
</evidence>
<accession>A0A665UJL3</accession>